<dbReference type="Proteomes" id="UP000000768">
    <property type="component" value="Chromosome 6"/>
</dbReference>
<proteinExistence type="predicted"/>
<reference evidence="1 2" key="1">
    <citation type="journal article" date="2009" name="Nature">
        <title>The Sorghum bicolor genome and the diversification of grasses.</title>
        <authorList>
            <person name="Paterson A.H."/>
            <person name="Bowers J.E."/>
            <person name="Bruggmann R."/>
            <person name="Dubchak I."/>
            <person name="Grimwood J."/>
            <person name="Gundlach H."/>
            <person name="Haberer G."/>
            <person name="Hellsten U."/>
            <person name="Mitros T."/>
            <person name="Poliakov A."/>
            <person name="Schmutz J."/>
            <person name="Spannagl M."/>
            <person name="Tang H."/>
            <person name="Wang X."/>
            <person name="Wicker T."/>
            <person name="Bharti A.K."/>
            <person name="Chapman J."/>
            <person name="Feltus F.A."/>
            <person name="Gowik U."/>
            <person name="Grigoriev I.V."/>
            <person name="Lyons E."/>
            <person name="Maher C.A."/>
            <person name="Martis M."/>
            <person name="Narechania A."/>
            <person name="Otillar R.P."/>
            <person name="Penning B.W."/>
            <person name="Salamov A.A."/>
            <person name="Wang Y."/>
            <person name="Zhang L."/>
            <person name="Carpita N.C."/>
            <person name="Freeling M."/>
            <person name="Gingle A.R."/>
            <person name="Hash C.T."/>
            <person name="Keller B."/>
            <person name="Klein P."/>
            <person name="Kresovich S."/>
            <person name="McCann M.C."/>
            <person name="Ming R."/>
            <person name="Peterson D.G."/>
            <person name="Mehboob-ur-Rahman"/>
            <person name="Ware D."/>
            <person name="Westhoff P."/>
            <person name="Mayer K.F."/>
            <person name="Messing J."/>
            <person name="Rokhsar D.S."/>
        </authorList>
    </citation>
    <scope>NUCLEOTIDE SEQUENCE [LARGE SCALE GENOMIC DNA]</scope>
    <source>
        <strain evidence="2">cv. BTx623</strain>
    </source>
</reference>
<gene>
    <name evidence="1" type="ORF">SORBI_3006G219150</name>
</gene>
<organism evidence="1 2">
    <name type="scientific">Sorghum bicolor</name>
    <name type="common">Sorghum</name>
    <name type="synonym">Sorghum vulgare</name>
    <dbReference type="NCBI Taxonomy" id="4558"/>
    <lineage>
        <taxon>Eukaryota</taxon>
        <taxon>Viridiplantae</taxon>
        <taxon>Streptophyta</taxon>
        <taxon>Embryophyta</taxon>
        <taxon>Tracheophyta</taxon>
        <taxon>Spermatophyta</taxon>
        <taxon>Magnoliopsida</taxon>
        <taxon>Liliopsida</taxon>
        <taxon>Poales</taxon>
        <taxon>Poaceae</taxon>
        <taxon>PACMAD clade</taxon>
        <taxon>Panicoideae</taxon>
        <taxon>Andropogonodae</taxon>
        <taxon>Andropogoneae</taxon>
        <taxon>Sorghinae</taxon>
        <taxon>Sorghum</taxon>
    </lineage>
</organism>
<dbReference type="Gramene" id="OQU82352">
    <property type="protein sequence ID" value="OQU82352"/>
    <property type="gene ID" value="SORBI_3006G219150"/>
</dbReference>
<dbReference type="EMBL" id="CM000765">
    <property type="protein sequence ID" value="OQU82352.1"/>
    <property type="molecule type" value="Genomic_DNA"/>
</dbReference>
<dbReference type="AlphaFoldDB" id="A0A1Z5RF32"/>
<name>A0A1Z5RF32_SORBI</name>
<accession>A0A1Z5RF32</accession>
<sequence length="120" mass="13370">MNFFTFNTIYNNCVYFLLAVLRLIQGVMANIGLTKHFFPCSQIIITPADLLLATITSISRASIFQTPQCRAQSQDNSQSNLPILQDVHKSSLHTRIKHQCDGVAVPNVSADTIELALFPF</sequence>
<evidence type="ECO:0000313" key="1">
    <source>
        <dbReference type="EMBL" id="OQU82352.1"/>
    </source>
</evidence>
<reference evidence="2" key="2">
    <citation type="journal article" date="2018" name="Plant J.">
        <title>The Sorghum bicolor reference genome: improved assembly, gene annotations, a transcriptome atlas, and signatures of genome organization.</title>
        <authorList>
            <person name="McCormick R.F."/>
            <person name="Truong S.K."/>
            <person name="Sreedasyam A."/>
            <person name="Jenkins J."/>
            <person name="Shu S."/>
            <person name="Sims D."/>
            <person name="Kennedy M."/>
            <person name="Amirebrahimi M."/>
            <person name="Weers B.D."/>
            <person name="McKinley B."/>
            <person name="Mattison A."/>
            <person name="Morishige D.T."/>
            <person name="Grimwood J."/>
            <person name="Schmutz J."/>
            <person name="Mullet J.E."/>
        </authorList>
    </citation>
    <scope>NUCLEOTIDE SEQUENCE [LARGE SCALE GENOMIC DNA]</scope>
    <source>
        <strain evidence="2">cv. BTx623</strain>
    </source>
</reference>
<keyword evidence="2" id="KW-1185">Reference proteome</keyword>
<dbReference type="InParanoid" id="A0A1Z5RF32"/>
<protein>
    <submittedName>
        <fullName evidence="1">Uncharacterized protein</fullName>
    </submittedName>
</protein>
<evidence type="ECO:0000313" key="2">
    <source>
        <dbReference type="Proteomes" id="UP000000768"/>
    </source>
</evidence>